<evidence type="ECO:0000313" key="1">
    <source>
        <dbReference type="EMBL" id="KAJ6800364.1"/>
    </source>
</evidence>
<dbReference type="EMBL" id="JANAVB010038820">
    <property type="protein sequence ID" value="KAJ6800364.1"/>
    <property type="molecule type" value="Genomic_DNA"/>
</dbReference>
<dbReference type="AlphaFoldDB" id="A0AAX6E8M0"/>
<keyword evidence="1" id="KW-0675">Receptor</keyword>
<keyword evidence="2" id="KW-1185">Reference proteome</keyword>
<keyword evidence="1" id="KW-0418">Kinase</keyword>
<dbReference type="Proteomes" id="UP001140949">
    <property type="component" value="Unassembled WGS sequence"/>
</dbReference>
<comment type="caution">
    <text evidence="1">The sequence shown here is derived from an EMBL/GenBank/DDBJ whole genome shotgun (WGS) entry which is preliminary data.</text>
</comment>
<organism evidence="1 2">
    <name type="scientific">Iris pallida</name>
    <name type="common">Sweet iris</name>
    <dbReference type="NCBI Taxonomy" id="29817"/>
    <lineage>
        <taxon>Eukaryota</taxon>
        <taxon>Viridiplantae</taxon>
        <taxon>Streptophyta</taxon>
        <taxon>Embryophyta</taxon>
        <taxon>Tracheophyta</taxon>
        <taxon>Spermatophyta</taxon>
        <taxon>Magnoliopsida</taxon>
        <taxon>Liliopsida</taxon>
        <taxon>Asparagales</taxon>
        <taxon>Iridaceae</taxon>
        <taxon>Iridoideae</taxon>
        <taxon>Irideae</taxon>
        <taxon>Iris</taxon>
    </lineage>
</organism>
<protein>
    <submittedName>
        <fullName evidence="1">Proline-rich receptor-like protein kinase PERK3</fullName>
    </submittedName>
</protein>
<dbReference type="GO" id="GO:0016301">
    <property type="term" value="F:kinase activity"/>
    <property type="evidence" value="ECO:0007669"/>
    <property type="project" value="UniProtKB-KW"/>
</dbReference>
<evidence type="ECO:0000313" key="2">
    <source>
        <dbReference type="Proteomes" id="UP001140949"/>
    </source>
</evidence>
<name>A0AAX6E8M0_IRIPA</name>
<reference evidence="1" key="1">
    <citation type="journal article" date="2023" name="GigaByte">
        <title>Genome assembly of the bearded iris, Iris pallida Lam.</title>
        <authorList>
            <person name="Bruccoleri R.E."/>
            <person name="Oakeley E.J."/>
            <person name="Faust A.M.E."/>
            <person name="Altorfer M."/>
            <person name="Dessus-Babus S."/>
            <person name="Burckhardt D."/>
            <person name="Oertli M."/>
            <person name="Naumann U."/>
            <person name="Petersen F."/>
            <person name="Wong J."/>
        </authorList>
    </citation>
    <scope>NUCLEOTIDE SEQUENCE</scope>
    <source>
        <strain evidence="1">GSM-AAB239-AS_SAM_17_03QT</strain>
    </source>
</reference>
<proteinExistence type="predicted"/>
<keyword evidence="1" id="KW-0808">Transferase</keyword>
<reference evidence="1" key="2">
    <citation type="submission" date="2023-04" db="EMBL/GenBank/DDBJ databases">
        <authorList>
            <person name="Bruccoleri R.E."/>
            <person name="Oakeley E.J."/>
            <person name="Faust A.-M."/>
            <person name="Dessus-Babus S."/>
            <person name="Altorfer M."/>
            <person name="Burckhardt D."/>
            <person name="Oertli M."/>
            <person name="Naumann U."/>
            <person name="Petersen F."/>
            <person name="Wong J."/>
        </authorList>
    </citation>
    <scope>NUCLEOTIDE SEQUENCE</scope>
    <source>
        <strain evidence="1">GSM-AAB239-AS_SAM_17_03QT</strain>
        <tissue evidence="1">Leaf</tissue>
    </source>
</reference>
<sequence length="107" mass="12112">MASRADGSGSRATVALRSDRPHHRLAAGSTTCWAALGIVIFGVVVEHKDPLEDGVECELVVFVKETIVAAWRKRSRERVGEETEVRVYHYFCFLFFAGVSDGWLWRW</sequence>
<accession>A0AAX6E8M0</accession>
<gene>
    <name evidence="1" type="ORF">M6B38_109880</name>
</gene>